<evidence type="ECO:0000313" key="1">
    <source>
        <dbReference type="EMBL" id="ETE72032.1"/>
    </source>
</evidence>
<dbReference type="Proteomes" id="UP000018936">
    <property type="component" value="Unassembled WGS sequence"/>
</dbReference>
<name>V8PDR8_OPHHA</name>
<gene>
    <name evidence="1" type="primary">SPEG</name>
    <name evidence="1" type="ORF">L345_02147</name>
</gene>
<protein>
    <submittedName>
        <fullName evidence="1">Striated muscle preferentially expressed protein kinase</fullName>
    </submittedName>
</protein>
<dbReference type="GO" id="GO:0016301">
    <property type="term" value="F:kinase activity"/>
    <property type="evidence" value="ECO:0007669"/>
    <property type="project" value="UniProtKB-KW"/>
</dbReference>
<evidence type="ECO:0000313" key="2">
    <source>
        <dbReference type="Proteomes" id="UP000018936"/>
    </source>
</evidence>
<comment type="caution">
    <text evidence="1">The sequence shown here is derived from an EMBL/GenBank/DDBJ whole genome shotgun (WGS) entry which is preliminary data.</text>
</comment>
<dbReference type="SUPFAM" id="SSF56112">
    <property type="entry name" value="Protein kinase-like (PK-like)"/>
    <property type="match status" value="1"/>
</dbReference>
<dbReference type="EMBL" id="AZIM01000278">
    <property type="protein sequence ID" value="ETE72032.1"/>
    <property type="molecule type" value="Genomic_DNA"/>
</dbReference>
<proteinExistence type="predicted"/>
<organism evidence="1 2">
    <name type="scientific">Ophiophagus hannah</name>
    <name type="common">King cobra</name>
    <name type="synonym">Naja hannah</name>
    <dbReference type="NCBI Taxonomy" id="8665"/>
    <lineage>
        <taxon>Eukaryota</taxon>
        <taxon>Metazoa</taxon>
        <taxon>Chordata</taxon>
        <taxon>Craniata</taxon>
        <taxon>Vertebrata</taxon>
        <taxon>Euteleostomi</taxon>
        <taxon>Lepidosauria</taxon>
        <taxon>Squamata</taxon>
        <taxon>Bifurcata</taxon>
        <taxon>Unidentata</taxon>
        <taxon>Episquamata</taxon>
        <taxon>Toxicofera</taxon>
        <taxon>Serpentes</taxon>
        <taxon>Colubroidea</taxon>
        <taxon>Elapidae</taxon>
        <taxon>Elapinae</taxon>
        <taxon>Ophiophagus</taxon>
    </lineage>
</organism>
<dbReference type="AlphaFoldDB" id="V8PDR8"/>
<reference evidence="1 2" key="1">
    <citation type="journal article" date="2013" name="Proc. Natl. Acad. Sci. U.S.A.">
        <title>The king cobra genome reveals dynamic gene evolution and adaptation in the snake venom system.</title>
        <authorList>
            <person name="Vonk F.J."/>
            <person name="Casewell N.R."/>
            <person name="Henkel C.V."/>
            <person name="Heimberg A.M."/>
            <person name="Jansen H.J."/>
            <person name="McCleary R.J."/>
            <person name="Kerkkamp H.M."/>
            <person name="Vos R.A."/>
            <person name="Guerreiro I."/>
            <person name="Calvete J.J."/>
            <person name="Wuster W."/>
            <person name="Woods A.E."/>
            <person name="Logan J.M."/>
            <person name="Harrison R.A."/>
            <person name="Castoe T.A."/>
            <person name="de Koning A.P."/>
            <person name="Pollock D.D."/>
            <person name="Yandell M."/>
            <person name="Calderon D."/>
            <person name="Renjifo C."/>
            <person name="Currier R.B."/>
            <person name="Salgado D."/>
            <person name="Pla D."/>
            <person name="Sanz L."/>
            <person name="Hyder A.S."/>
            <person name="Ribeiro J.M."/>
            <person name="Arntzen J.W."/>
            <person name="van den Thillart G.E."/>
            <person name="Boetzer M."/>
            <person name="Pirovano W."/>
            <person name="Dirks R.P."/>
            <person name="Spaink H.P."/>
            <person name="Duboule D."/>
            <person name="McGlinn E."/>
            <person name="Kini R.M."/>
            <person name="Richardson M.K."/>
        </authorList>
    </citation>
    <scope>NUCLEOTIDE SEQUENCE</scope>
    <source>
        <tissue evidence="1">Blood</tissue>
    </source>
</reference>
<keyword evidence="1" id="KW-0808">Transferase</keyword>
<dbReference type="Gene3D" id="1.10.510.10">
    <property type="entry name" value="Transferase(Phosphotransferase) domain 1"/>
    <property type="match status" value="1"/>
</dbReference>
<sequence>MAILQLYKAVYYTQLCLPLEMLSGRSPFFEADTLEIESRILAGRYDAFKLYPNVSQSAALFIRKVLSAHPW</sequence>
<accession>V8PDR8</accession>
<feature type="non-terminal residue" evidence="1">
    <location>
        <position position="1"/>
    </location>
</feature>
<keyword evidence="1" id="KW-0418">Kinase</keyword>
<keyword evidence="2" id="KW-1185">Reference proteome</keyword>
<dbReference type="InterPro" id="IPR011009">
    <property type="entry name" value="Kinase-like_dom_sf"/>
</dbReference>